<accession>A0A1L9Q467</accession>
<evidence type="ECO:0000313" key="3">
    <source>
        <dbReference type="EMBL" id="OJJ08573.1"/>
    </source>
</evidence>
<dbReference type="VEuPathDB" id="FungiDB:ASPVEDRAFT_89784"/>
<protein>
    <recommendedName>
        <fullName evidence="2">F-box domain-containing protein</fullName>
    </recommendedName>
</protein>
<dbReference type="RefSeq" id="XP_040674335.1">
    <property type="nucleotide sequence ID" value="XM_040818686.1"/>
</dbReference>
<evidence type="ECO:0000259" key="2">
    <source>
        <dbReference type="PROSITE" id="PS50181"/>
    </source>
</evidence>
<dbReference type="STRING" id="1036611.A0A1L9Q467"/>
<feature type="domain" description="F-box" evidence="2">
    <location>
        <begin position="319"/>
        <end position="363"/>
    </location>
</feature>
<dbReference type="Proteomes" id="UP000184073">
    <property type="component" value="Unassembled WGS sequence"/>
</dbReference>
<name>A0A1L9Q467_ASPVE</name>
<dbReference type="SUPFAM" id="SSF81383">
    <property type="entry name" value="F-box domain"/>
    <property type="match status" value="1"/>
</dbReference>
<reference evidence="4" key="1">
    <citation type="journal article" date="2017" name="Genome Biol.">
        <title>Comparative genomics reveals high biological diversity and specific adaptations in the industrially and medically important fungal genus Aspergillus.</title>
        <authorList>
            <person name="de Vries R.P."/>
            <person name="Riley R."/>
            <person name="Wiebenga A."/>
            <person name="Aguilar-Osorio G."/>
            <person name="Amillis S."/>
            <person name="Uchima C.A."/>
            <person name="Anderluh G."/>
            <person name="Asadollahi M."/>
            <person name="Askin M."/>
            <person name="Barry K."/>
            <person name="Battaglia E."/>
            <person name="Bayram O."/>
            <person name="Benocci T."/>
            <person name="Braus-Stromeyer S.A."/>
            <person name="Caldana C."/>
            <person name="Canovas D."/>
            <person name="Cerqueira G.C."/>
            <person name="Chen F."/>
            <person name="Chen W."/>
            <person name="Choi C."/>
            <person name="Clum A."/>
            <person name="Dos Santos R.A."/>
            <person name="Damasio A.R."/>
            <person name="Diallinas G."/>
            <person name="Emri T."/>
            <person name="Fekete E."/>
            <person name="Flipphi M."/>
            <person name="Freyberg S."/>
            <person name="Gallo A."/>
            <person name="Gournas C."/>
            <person name="Habgood R."/>
            <person name="Hainaut M."/>
            <person name="Harispe M.L."/>
            <person name="Henrissat B."/>
            <person name="Hilden K.S."/>
            <person name="Hope R."/>
            <person name="Hossain A."/>
            <person name="Karabika E."/>
            <person name="Karaffa L."/>
            <person name="Karanyi Z."/>
            <person name="Krasevec N."/>
            <person name="Kuo A."/>
            <person name="Kusch H."/>
            <person name="LaButti K."/>
            <person name="Lagendijk E.L."/>
            <person name="Lapidus A."/>
            <person name="Levasseur A."/>
            <person name="Lindquist E."/>
            <person name="Lipzen A."/>
            <person name="Logrieco A.F."/>
            <person name="MacCabe A."/>
            <person name="Maekelae M.R."/>
            <person name="Malavazi I."/>
            <person name="Melin P."/>
            <person name="Meyer V."/>
            <person name="Mielnichuk N."/>
            <person name="Miskei M."/>
            <person name="Molnar A.P."/>
            <person name="Mule G."/>
            <person name="Ngan C.Y."/>
            <person name="Orejas M."/>
            <person name="Orosz E."/>
            <person name="Ouedraogo J.P."/>
            <person name="Overkamp K.M."/>
            <person name="Park H.-S."/>
            <person name="Perrone G."/>
            <person name="Piumi F."/>
            <person name="Punt P.J."/>
            <person name="Ram A.F."/>
            <person name="Ramon A."/>
            <person name="Rauscher S."/>
            <person name="Record E."/>
            <person name="Riano-Pachon D.M."/>
            <person name="Robert V."/>
            <person name="Roehrig J."/>
            <person name="Ruller R."/>
            <person name="Salamov A."/>
            <person name="Salih N.S."/>
            <person name="Samson R.A."/>
            <person name="Sandor E."/>
            <person name="Sanguinetti M."/>
            <person name="Schuetze T."/>
            <person name="Sepcic K."/>
            <person name="Shelest E."/>
            <person name="Sherlock G."/>
            <person name="Sophianopoulou V."/>
            <person name="Squina F.M."/>
            <person name="Sun H."/>
            <person name="Susca A."/>
            <person name="Todd R.B."/>
            <person name="Tsang A."/>
            <person name="Unkles S.E."/>
            <person name="van de Wiele N."/>
            <person name="van Rossen-Uffink D."/>
            <person name="Oliveira J.V."/>
            <person name="Vesth T.C."/>
            <person name="Visser J."/>
            <person name="Yu J.-H."/>
            <person name="Zhou M."/>
            <person name="Andersen M.R."/>
            <person name="Archer D.B."/>
            <person name="Baker S.E."/>
            <person name="Benoit I."/>
            <person name="Brakhage A.A."/>
            <person name="Braus G.H."/>
            <person name="Fischer R."/>
            <person name="Frisvad J.C."/>
            <person name="Goldman G.H."/>
            <person name="Houbraken J."/>
            <person name="Oakley B."/>
            <person name="Pocsi I."/>
            <person name="Scazzocchio C."/>
            <person name="Seiboth B."/>
            <person name="vanKuyk P.A."/>
            <person name="Wortman J."/>
            <person name="Dyer P.S."/>
            <person name="Grigoriev I.V."/>
        </authorList>
    </citation>
    <scope>NUCLEOTIDE SEQUENCE [LARGE SCALE GENOMIC DNA]</scope>
    <source>
        <strain evidence="4">CBS 583.65</strain>
    </source>
</reference>
<dbReference type="AlphaFoldDB" id="A0A1L9Q467"/>
<gene>
    <name evidence="3" type="ORF">ASPVEDRAFT_89784</name>
</gene>
<dbReference type="Pfam" id="PF12937">
    <property type="entry name" value="F-box-like"/>
    <property type="match status" value="1"/>
</dbReference>
<evidence type="ECO:0000313" key="4">
    <source>
        <dbReference type="Proteomes" id="UP000184073"/>
    </source>
</evidence>
<dbReference type="EMBL" id="KV878140">
    <property type="protein sequence ID" value="OJJ08573.1"/>
    <property type="molecule type" value="Genomic_DNA"/>
</dbReference>
<proteinExistence type="predicted"/>
<evidence type="ECO:0000256" key="1">
    <source>
        <dbReference type="SAM" id="MobiDB-lite"/>
    </source>
</evidence>
<dbReference type="OrthoDB" id="6612291at2759"/>
<keyword evidence="4" id="KW-1185">Reference proteome</keyword>
<dbReference type="PROSITE" id="PS50181">
    <property type="entry name" value="FBOX"/>
    <property type="match status" value="1"/>
</dbReference>
<organism evidence="3 4">
    <name type="scientific">Aspergillus versicolor CBS 583.65</name>
    <dbReference type="NCBI Taxonomy" id="1036611"/>
    <lineage>
        <taxon>Eukaryota</taxon>
        <taxon>Fungi</taxon>
        <taxon>Dikarya</taxon>
        <taxon>Ascomycota</taxon>
        <taxon>Pezizomycotina</taxon>
        <taxon>Eurotiomycetes</taxon>
        <taxon>Eurotiomycetidae</taxon>
        <taxon>Eurotiales</taxon>
        <taxon>Aspergillaceae</taxon>
        <taxon>Aspergillus</taxon>
        <taxon>Aspergillus subgen. Nidulantes</taxon>
    </lineage>
</organism>
<dbReference type="GeneID" id="63734197"/>
<sequence>MADPREFNMQEPYQEQLRGGEQEPPTSPNATPGAQPYPPGIQTLWPCSTAETGCLYELRQRTMVGLCLGRDHWLGHTQQVGLCPWNERCSLPEVGVRLPITPKQKPGVNTLFFALRDVEHLSGPGCRYPGAYHGHRISMQEMKGCDTVQALIPGSGDRAGHWPPPYHLPFERDGDGEGRFVLSGLADSLGSRSDVIQVYPERYDIRVIHVANQFVDPPSPAEAEVLFHPWCFGVFRQLCRSKLGYLPLDKFYSFFHNLEPSPPSVLLSIFPYEYRQWIHYPGDEWLVTNPFGVDQLRKIFNNAMDPECDQSSGIPGPARGPFPNLPMEIRTMIFSYLTYHDVHALRLVCREFSHLPPHIWFSVL</sequence>
<dbReference type="InterPro" id="IPR001810">
    <property type="entry name" value="F-box_dom"/>
</dbReference>
<feature type="region of interest" description="Disordered" evidence="1">
    <location>
        <begin position="1"/>
        <end position="40"/>
    </location>
</feature>
<dbReference type="InterPro" id="IPR036047">
    <property type="entry name" value="F-box-like_dom_sf"/>
</dbReference>